<dbReference type="Pfam" id="PF17800">
    <property type="entry name" value="NPL"/>
    <property type="match status" value="1"/>
</dbReference>
<name>A0AA39QGF1_9AGAR</name>
<organism evidence="3 4">
    <name type="scientific">Armillaria luteobubalina</name>
    <dbReference type="NCBI Taxonomy" id="153913"/>
    <lineage>
        <taxon>Eukaryota</taxon>
        <taxon>Fungi</taxon>
        <taxon>Dikarya</taxon>
        <taxon>Basidiomycota</taxon>
        <taxon>Agaricomycotina</taxon>
        <taxon>Agaricomycetes</taxon>
        <taxon>Agaricomycetidae</taxon>
        <taxon>Agaricales</taxon>
        <taxon>Marasmiineae</taxon>
        <taxon>Physalacriaceae</taxon>
        <taxon>Armillaria</taxon>
    </lineage>
</organism>
<dbReference type="InterPro" id="IPR041232">
    <property type="entry name" value="NPL"/>
</dbReference>
<protein>
    <recommendedName>
        <fullName evidence="2">Nucleoplasmin-like domain-containing protein</fullName>
    </recommendedName>
</protein>
<evidence type="ECO:0000256" key="1">
    <source>
        <dbReference type="SAM" id="MobiDB-lite"/>
    </source>
</evidence>
<evidence type="ECO:0000313" key="3">
    <source>
        <dbReference type="EMBL" id="KAK0501113.1"/>
    </source>
</evidence>
<evidence type="ECO:0000313" key="4">
    <source>
        <dbReference type="Proteomes" id="UP001175228"/>
    </source>
</evidence>
<dbReference type="AlphaFoldDB" id="A0AA39QGF1"/>
<reference evidence="3" key="1">
    <citation type="submission" date="2023-06" db="EMBL/GenBank/DDBJ databases">
        <authorList>
            <consortium name="Lawrence Berkeley National Laboratory"/>
            <person name="Ahrendt S."/>
            <person name="Sahu N."/>
            <person name="Indic B."/>
            <person name="Wong-Bajracharya J."/>
            <person name="Merenyi Z."/>
            <person name="Ke H.-M."/>
            <person name="Monk M."/>
            <person name="Kocsube S."/>
            <person name="Drula E."/>
            <person name="Lipzen A."/>
            <person name="Balint B."/>
            <person name="Henrissat B."/>
            <person name="Andreopoulos B."/>
            <person name="Martin F.M."/>
            <person name="Harder C.B."/>
            <person name="Rigling D."/>
            <person name="Ford K.L."/>
            <person name="Foster G.D."/>
            <person name="Pangilinan J."/>
            <person name="Papanicolaou A."/>
            <person name="Barry K."/>
            <person name="LaButti K."/>
            <person name="Viragh M."/>
            <person name="Koriabine M."/>
            <person name="Yan M."/>
            <person name="Riley R."/>
            <person name="Champramary S."/>
            <person name="Plett K.L."/>
            <person name="Tsai I.J."/>
            <person name="Slot J."/>
            <person name="Sipos G."/>
            <person name="Plett J."/>
            <person name="Nagy L.G."/>
            <person name="Grigoriev I.V."/>
        </authorList>
    </citation>
    <scope>NUCLEOTIDE SEQUENCE</scope>
    <source>
        <strain evidence="3">HWK02</strain>
    </source>
</reference>
<sequence length="246" mass="26588">MVAYIEVPFGTWAKEIGPEANIELLVGNDIMVLTNAALVNAQEGGRSSLKLTPVKKEGSANGNGGTLCSLIPHFMKIESVPLSVRLGRDETYIIENMGLSDITVIGHYVGYISVPSAADDAGRSTPQTRPGISEKKRKRGTEGQPVQHERVAFKTASGSKAPIDGAKGTQSKKDVVRNATASTSRRTLEDDEMTVARVVYGVVYPITRFVAALKVRDTVQTTVEGKDLTFGRPYSEAREGVEEYED</sequence>
<feature type="domain" description="Nucleoplasmin-like" evidence="2">
    <location>
        <begin position="12"/>
        <end position="109"/>
    </location>
</feature>
<gene>
    <name evidence="3" type="ORF">EDD18DRAFT_1102064</name>
</gene>
<proteinExistence type="predicted"/>
<feature type="region of interest" description="Disordered" evidence="1">
    <location>
        <begin position="118"/>
        <end position="186"/>
    </location>
</feature>
<dbReference type="Proteomes" id="UP001175228">
    <property type="component" value="Unassembled WGS sequence"/>
</dbReference>
<dbReference type="EMBL" id="JAUEPU010000007">
    <property type="protein sequence ID" value="KAK0501113.1"/>
    <property type="molecule type" value="Genomic_DNA"/>
</dbReference>
<evidence type="ECO:0000259" key="2">
    <source>
        <dbReference type="Pfam" id="PF17800"/>
    </source>
</evidence>
<keyword evidence="4" id="KW-1185">Reference proteome</keyword>
<comment type="caution">
    <text evidence="3">The sequence shown here is derived from an EMBL/GenBank/DDBJ whole genome shotgun (WGS) entry which is preliminary data.</text>
</comment>
<accession>A0AA39QGF1</accession>